<evidence type="ECO:0000256" key="5">
    <source>
        <dbReference type="ARBA" id="ARBA00022737"/>
    </source>
</evidence>
<comment type="caution">
    <text evidence="9">The sequence shown here is derived from an EMBL/GenBank/DDBJ whole genome shotgun (WGS) entry which is preliminary data.</text>
</comment>
<keyword evidence="6" id="KW-1133">Transmembrane helix</keyword>
<dbReference type="STRING" id="90262.A0A1X2IGN2"/>
<dbReference type="AlphaFoldDB" id="A0A1X2IGN2"/>
<dbReference type="EMBL" id="MCGE01000011">
    <property type="protein sequence ID" value="ORZ16227.1"/>
    <property type="molecule type" value="Genomic_DNA"/>
</dbReference>
<proteinExistence type="inferred from homology"/>
<keyword evidence="3" id="KW-0813">Transport</keyword>
<dbReference type="InterPro" id="IPR044712">
    <property type="entry name" value="SLC25A32-like"/>
</dbReference>
<evidence type="ECO:0000256" key="2">
    <source>
        <dbReference type="ARBA" id="ARBA00006375"/>
    </source>
</evidence>
<dbReference type="OrthoDB" id="77989at2759"/>
<dbReference type="Gene3D" id="1.50.40.10">
    <property type="entry name" value="Mitochondrial carrier domain"/>
    <property type="match status" value="1"/>
</dbReference>
<evidence type="ECO:0000313" key="9">
    <source>
        <dbReference type="EMBL" id="ORZ16227.1"/>
    </source>
</evidence>
<dbReference type="PANTHER" id="PTHR45683">
    <property type="entry name" value="MITOCHONDRIAL NICOTINAMIDE ADENINE DINUCLEOTIDE TRANSPORTER 1-RELATED-RELATED"/>
    <property type="match status" value="1"/>
</dbReference>
<gene>
    <name evidence="9" type="ORF">BCR42DRAFT_414602</name>
</gene>
<sequence length="534" mass="59692">MSSDTSLYCTVDEKVNPLRPYYTPGLHRQHNYTSLPSNDTTPGTTPTVFDTADTPDPLLQNNASHTISHALMRYIVTMLSSPFEVGTTLQQVQYTPHPDVEVFSEYIQSNKEQQQQPASSTSSLRYLSSDDEDDYDFYTSTKPKTSTSTPAKVLYRTDLKYNYSVYDAHHRPQYQMAPMQGGLLDILNQIVKHPSEGWQSLLKGQRIGWIYDILRSFLQYTIEHHLNDIFGLYDDTIPLMHLDSVTGNLTTMLTSHIAVGLILSPLEIMRTRMIVQSSGPVDGPYRSVFKAWRSLLQDEDGLQSIYFSALNVCPTLLYHSLTPLLHYTAPILIDRTCHISAADHPVLYGAATFGLSVFALLLTMPLETIRKRLHCQIGAFRRRHRHHRKTTTTTTATTTSSSSSPSNALTVSSFTPCTFQTTVPLRPVYYHGILDALYKIMKEEGAGASSTITAPLSSMERNVTDATHATYSSSEDDDTTFDKQHTDMSGRKKVSSAWGVRGLYKGFGIQLIANTIMFVLNTVNGIEDDLGGLL</sequence>
<keyword evidence="10" id="KW-1185">Reference proteome</keyword>
<comment type="similarity">
    <text evidence="2">Belongs to the mitochondrial carrier (TC 2.A.29) family.</text>
</comment>
<dbReference type="GO" id="GO:0006862">
    <property type="term" value="P:nucleotide transport"/>
    <property type="evidence" value="ECO:0007669"/>
    <property type="project" value="InterPro"/>
</dbReference>
<evidence type="ECO:0000256" key="7">
    <source>
        <dbReference type="ARBA" id="ARBA00023136"/>
    </source>
</evidence>
<evidence type="ECO:0000256" key="6">
    <source>
        <dbReference type="ARBA" id="ARBA00022989"/>
    </source>
</evidence>
<protein>
    <submittedName>
        <fullName evidence="9">Mitochondrial carrier domain-containing protein</fullName>
    </submittedName>
</protein>
<evidence type="ECO:0000256" key="8">
    <source>
        <dbReference type="SAM" id="MobiDB-lite"/>
    </source>
</evidence>
<keyword evidence="7" id="KW-0472">Membrane</keyword>
<evidence type="ECO:0000256" key="1">
    <source>
        <dbReference type="ARBA" id="ARBA00004370"/>
    </source>
</evidence>
<evidence type="ECO:0000313" key="10">
    <source>
        <dbReference type="Proteomes" id="UP000193560"/>
    </source>
</evidence>
<keyword evidence="4" id="KW-0812">Transmembrane</keyword>
<dbReference type="Proteomes" id="UP000193560">
    <property type="component" value="Unassembled WGS sequence"/>
</dbReference>
<feature type="compositionally biased region" description="Low complexity" evidence="8">
    <location>
        <begin position="391"/>
        <end position="408"/>
    </location>
</feature>
<dbReference type="GO" id="GO:0016020">
    <property type="term" value="C:membrane"/>
    <property type="evidence" value="ECO:0007669"/>
    <property type="project" value="UniProtKB-SubCell"/>
</dbReference>
<evidence type="ECO:0000256" key="3">
    <source>
        <dbReference type="ARBA" id="ARBA00022448"/>
    </source>
</evidence>
<feature type="region of interest" description="Disordered" evidence="8">
    <location>
        <begin position="382"/>
        <end position="408"/>
    </location>
</feature>
<accession>A0A1X2IGN2</accession>
<name>A0A1X2IGN2_9FUNG</name>
<dbReference type="GO" id="GO:0055085">
    <property type="term" value="P:transmembrane transport"/>
    <property type="evidence" value="ECO:0007669"/>
    <property type="project" value="InterPro"/>
</dbReference>
<dbReference type="InterPro" id="IPR023395">
    <property type="entry name" value="MCP_dom_sf"/>
</dbReference>
<evidence type="ECO:0000256" key="4">
    <source>
        <dbReference type="ARBA" id="ARBA00022692"/>
    </source>
</evidence>
<reference evidence="9 10" key="1">
    <citation type="submission" date="2016-07" db="EMBL/GenBank/DDBJ databases">
        <title>Pervasive Adenine N6-methylation of Active Genes in Fungi.</title>
        <authorList>
            <consortium name="DOE Joint Genome Institute"/>
            <person name="Mondo S.J."/>
            <person name="Dannebaum R.O."/>
            <person name="Kuo R.C."/>
            <person name="Labutti K."/>
            <person name="Haridas S."/>
            <person name="Kuo A."/>
            <person name="Salamov A."/>
            <person name="Ahrendt S.R."/>
            <person name="Lipzen A."/>
            <person name="Sullivan W."/>
            <person name="Andreopoulos W.B."/>
            <person name="Clum A."/>
            <person name="Lindquist E."/>
            <person name="Daum C."/>
            <person name="Ramamoorthy G.K."/>
            <person name="Gryganskyi A."/>
            <person name="Culley D."/>
            <person name="Magnuson J.K."/>
            <person name="James T.Y."/>
            <person name="O'Malley M.A."/>
            <person name="Stajich J.E."/>
            <person name="Spatafora J.W."/>
            <person name="Visel A."/>
            <person name="Grigoriev I.V."/>
        </authorList>
    </citation>
    <scope>NUCLEOTIDE SEQUENCE [LARGE SCALE GENOMIC DNA]</scope>
    <source>
        <strain evidence="9 10">NRRL 1336</strain>
    </source>
</reference>
<comment type="subcellular location">
    <subcellularLocation>
        <location evidence="1">Membrane</location>
    </subcellularLocation>
</comment>
<dbReference type="SUPFAM" id="SSF103506">
    <property type="entry name" value="Mitochondrial carrier"/>
    <property type="match status" value="1"/>
</dbReference>
<feature type="region of interest" description="Disordered" evidence="8">
    <location>
        <begin position="109"/>
        <end position="128"/>
    </location>
</feature>
<feature type="region of interest" description="Disordered" evidence="8">
    <location>
        <begin position="468"/>
        <end position="487"/>
    </location>
</feature>
<organism evidence="9 10">
    <name type="scientific">Absidia repens</name>
    <dbReference type="NCBI Taxonomy" id="90262"/>
    <lineage>
        <taxon>Eukaryota</taxon>
        <taxon>Fungi</taxon>
        <taxon>Fungi incertae sedis</taxon>
        <taxon>Mucoromycota</taxon>
        <taxon>Mucoromycotina</taxon>
        <taxon>Mucoromycetes</taxon>
        <taxon>Mucorales</taxon>
        <taxon>Cunninghamellaceae</taxon>
        <taxon>Absidia</taxon>
    </lineage>
</organism>
<keyword evidence="5" id="KW-0677">Repeat</keyword>
<feature type="compositionally biased region" description="Polar residues" evidence="8">
    <location>
        <begin position="109"/>
        <end position="118"/>
    </location>
</feature>